<dbReference type="EMBL" id="WUBL01000230">
    <property type="protein sequence ID" value="KAF2963129.1"/>
    <property type="molecule type" value="Genomic_DNA"/>
</dbReference>
<feature type="region of interest" description="Disordered" evidence="5">
    <location>
        <begin position="1481"/>
        <end position="1501"/>
    </location>
</feature>
<dbReference type="Gene3D" id="1.10.510.10">
    <property type="entry name" value="Transferase(Phosphotransferase) domain 1"/>
    <property type="match status" value="1"/>
</dbReference>
<evidence type="ECO:0000313" key="8">
    <source>
        <dbReference type="EMBL" id="KAF2963129.1"/>
    </source>
</evidence>
<feature type="binding site" evidence="4">
    <location>
        <position position="1628"/>
    </location>
    <ligand>
        <name>ATP</name>
        <dbReference type="ChEBI" id="CHEBI:30616"/>
    </ligand>
</feature>
<evidence type="ECO:0000259" key="6">
    <source>
        <dbReference type="PROSITE" id="PS50006"/>
    </source>
</evidence>
<protein>
    <submittedName>
        <fullName evidence="8">Uncharacterized protein</fullName>
    </submittedName>
</protein>
<evidence type="ECO:0000256" key="3">
    <source>
        <dbReference type="ARBA" id="ARBA00022840"/>
    </source>
</evidence>
<feature type="compositionally biased region" description="Polar residues" evidence="5">
    <location>
        <begin position="268"/>
        <end position="298"/>
    </location>
</feature>
<dbReference type="GO" id="GO:0004672">
    <property type="term" value="F:protein kinase activity"/>
    <property type="evidence" value="ECO:0007669"/>
    <property type="project" value="InterPro"/>
</dbReference>
<feature type="compositionally biased region" description="Acidic residues" evidence="5">
    <location>
        <begin position="1444"/>
        <end position="1453"/>
    </location>
</feature>
<evidence type="ECO:0000256" key="2">
    <source>
        <dbReference type="ARBA" id="ARBA00022741"/>
    </source>
</evidence>
<feature type="compositionally biased region" description="Basic residues" evidence="5">
    <location>
        <begin position="244"/>
        <end position="253"/>
    </location>
</feature>
<dbReference type="Pfam" id="PF00069">
    <property type="entry name" value="Pkinase"/>
    <property type="match status" value="1"/>
</dbReference>
<organism evidence="8 9">
    <name type="scientific">Xylaria multiplex</name>
    <dbReference type="NCBI Taxonomy" id="323545"/>
    <lineage>
        <taxon>Eukaryota</taxon>
        <taxon>Fungi</taxon>
        <taxon>Dikarya</taxon>
        <taxon>Ascomycota</taxon>
        <taxon>Pezizomycotina</taxon>
        <taxon>Sordariomycetes</taxon>
        <taxon>Xylariomycetidae</taxon>
        <taxon>Xylariales</taxon>
        <taxon>Xylariaceae</taxon>
        <taxon>Xylaria</taxon>
    </lineage>
</organism>
<dbReference type="InterPro" id="IPR017441">
    <property type="entry name" value="Protein_kinase_ATP_BS"/>
</dbReference>
<dbReference type="InterPro" id="IPR000719">
    <property type="entry name" value="Prot_kinase_dom"/>
</dbReference>
<dbReference type="InterPro" id="IPR027417">
    <property type="entry name" value="P-loop_NTPase"/>
</dbReference>
<sequence>MDAGDEIYRAARDCNERFDACVTDSALREHVVSLRSAQGDYNLWCSAIKATSRGKASLDYRLRNHQDVRDVVCGLLAGLATSLGRLAQRAAAILGDAELPENPIEEVPKSPSSTDSPVSWDAISDEWSNPGSAQAEDVPSMDPVMAECMSYINITLDQLARLSLAIRKAGNKYRFEKADAELKDNAFEEFRNHLASIILRAFPDPEAHGLSAEQKMKRVSDYGALTPVQKQLVHANILRKHRIEFTTRSRKRGERPVPGDIGLVDNPHQLSQTRALTSSSIAGSQNSSRVQDPTSRQSPVPGVSKAAPTPSVVLTMAPTATDVGSRLDVSRFMSAQTPSKVTNLTRVGSTQAYPNCPKLGIDGLLVCPYCDDVLPSSYARMEQSWKAHVAQDLMPYSCFIDGSSHQATGGSLTQARLDFWSADAWEDHVNKAHSDRIKVAQLPVLVELSKRSVIGPLSCPLCDFSTDAVDSKIDDHILQHLHEFSLRALPEIPNPVADDRSKASQISGSLSHVRDMGHADQRPLEYPVAKWSQFTTDLKWLRAYYPSFPLQELAPHIVNPAIGFANSAAAEFWGFHLPKVRNVLETIDPKTDGIYGMNNMESKESTDMTPEMITDIVDHTSTDIVDSLDWFKDSSRLYRGKDNLANLDLLPPQSNIQSTGREAIIEEIELNLFQQRSILYLDSSGQPKYQPRVILTGDSGVGKTVIAERLAYQIKEEKPDCSVLWVNASDMRSVSGAYSRIWKLAEKPDDVSSMETSLVYYLNWVFSGEWLMILDGIDRQTLQNMHLTGWLPSGLRGRLLLTTKDVSCLSLLGQATEIRVPPMDEVELPFPVIPALPPSRPEDFDVAIICLSHEQYKAIESLFTQFWEGDPRDFGKANEPPWDMDELAMYRAGHIYGCNAVLAFGHNTESITAEIRSSFTSIQLALLLDYCSGLPWGDNGSTRGVFRGDVVITNEVIRYNEPNLTSLAGFNVDVIPLNENVRPLLDIIGSEDGLERARKNTAYFLKQLQIKSSLDVGQYTYPGVAEDKLFMREYPHIHRSPVQCSCDDEHWMCSKALNSGCDDVGCDDLYLEPSLHYGRLVLTGGFRDIPAMREVISSPNSSIIALIVERSEVFESLPCIGVHGIVDYADFHNRSIWKSFANATAASTAKAILGEYSRLSPWMVPFNKNTHFIGREEILSRILSKIPPGTSGNSCQRTAIVGPKGVGKTQVALKAARLFRRQHPDFSVFWVSARSADELNHGFRGIGRRLRVSRISEDDLEQGENMISRVKLELGYPRAGNWLLIIDDIDDGITNVLADWNPFGSNGSILFICHHESLALRLGLTERDIIPVPTMNGEEATEMFRRYLPKTQLGSATDMVSVLDELRYSPLSIVQACDAIPASGMSVIQYLQHKLEKYKNTTTQPEKGKEGREVDQEGQVDQQKIKPQLGPTGETPTTVAPLSDEVEDKEEEGVWGYLVPNQEDRSKYPVAILRKRAVETEAGVEGVSPGNRDKQTTQSKPNSLAGFLIGRHHECDIVINQPHVSNRHCLLFPENRGEEVVALIEDLSSNGTFVNGEIIGRNNQRELKEYDEISILVTESFVFRAPAKGLRGNTFLKNYTILQRIGKGHFAEVFLCVEKSTGQRYAVKVFTMAEGVEDRSKAEGLQQEVALLLGISHPNIVNLKDSFNEKNTFYLVLDLAPEGELFNLIVKQQKLTESETRTIFMQLFQAVKYLHECNIIHRDIKPENIMLFDKDPKLKLMDFGLAKVVGDTDFTTTLCGTPSYVAPEILGEGKHRKYTKAVDIWSLGVVLYICLCGFPPFSDELYSKDFPYTLSQQIKSGRFDYPSPYWDSVGDPALDLIDSMLVVDPSKRFTIDQCMAHPWMTERISGALPTPSRRGSRAEGHGVPRRGAVRERTLLSTINNVDLDEAFRDFDQTSPLHKGKGVEIPESEIPVENEWFLK</sequence>
<dbReference type="OrthoDB" id="20872at2759"/>
<dbReference type="InterPro" id="IPR008271">
    <property type="entry name" value="Ser/Thr_kinase_AS"/>
</dbReference>
<keyword evidence="9" id="KW-1185">Reference proteome</keyword>
<dbReference type="PROSITE" id="PS50011">
    <property type="entry name" value="PROTEIN_KINASE_DOM"/>
    <property type="match status" value="1"/>
</dbReference>
<dbReference type="Pfam" id="PF00498">
    <property type="entry name" value="FHA"/>
    <property type="match status" value="1"/>
</dbReference>
<dbReference type="InterPro" id="IPR011009">
    <property type="entry name" value="Kinase-like_dom_sf"/>
</dbReference>
<dbReference type="Pfam" id="PF05729">
    <property type="entry name" value="NACHT"/>
    <property type="match status" value="1"/>
</dbReference>
<dbReference type="SMART" id="SM00382">
    <property type="entry name" value="AAA"/>
    <property type="match status" value="2"/>
</dbReference>
<dbReference type="SUPFAM" id="SSF56112">
    <property type="entry name" value="Protein kinase-like (PK-like)"/>
    <property type="match status" value="1"/>
</dbReference>
<dbReference type="PROSITE" id="PS00107">
    <property type="entry name" value="PROTEIN_KINASE_ATP"/>
    <property type="match status" value="1"/>
</dbReference>
<comment type="caution">
    <text evidence="8">The sequence shown here is derived from an EMBL/GenBank/DDBJ whole genome shotgun (WGS) entry which is preliminary data.</text>
</comment>
<dbReference type="Proteomes" id="UP000481858">
    <property type="component" value="Unassembled WGS sequence"/>
</dbReference>
<dbReference type="GO" id="GO:0043531">
    <property type="term" value="F:ADP binding"/>
    <property type="evidence" value="ECO:0007669"/>
    <property type="project" value="InterPro"/>
</dbReference>
<accession>A0A7C8IGJ9</accession>
<feature type="compositionally biased region" description="Basic and acidic residues" evidence="5">
    <location>
        <begin position="1406"/>
        <end position="1415"/>
    </location>
</feature>
<evidence type="ECO:0000256" key="4">
    <source>
        <dbReference type="PROSITE-ProRule" id="PRU10141"/>
    </source>
</evidence>
<dbReference type="SUPFAM" id="SSF49879">
    <property type="entry name" value="SMAD/FHA domain"/>
    <property type="match status" value="1"/>
</dbReference>
<dbReference type="GO" id="GO:0005524">
    <property type="term" value="F:ATP binding"/>
    <property type="evidence" value="ECO:0007669"/>
    <property type="project" value="UniProtKB-UniRule"/>
</dbReference>
<dbReference type="InterPro" id="IPR035994">
    <property type="entry name" value="Nucleoside_phosphorylase_sf"/>
</dbReference>
<name>A0A7C8IGJ9_9PEZI</name>
<keyword evidence="3 4" id="KW-0067">ATP-binding</keyword>
<evidence type="ECO:0000313" key="9">
    <source>
        <dbReference type="Proteomes" id="UP000481858"/>
    </source>
</evidence>
<dbReference type="SMART" id="SM00240">
    <property type="entry name" value="FHA"/>
    <property type="match status" value="1"/>
</dbReference>
<dbReference type="InterPro" id="IPR007111">
    <property type="entry name" value="NACHT_NTPase"/>
</dbReference>
<dbReference type="Gene3D" id="3.40.50.300">
    <property type="entry name" value="P-loop containing nucleotide triphosphate hydrolases"/>
    <property type="match status" value="2"/>
</dbReference>
<dbReference type="InterPro" id="IPR000253">
    <property type="entry name" value="FHA_dom"/>
</dbReference>
<feature type="region of interest" description="Disordered" evidence="5">
    <location>
        <begin position="102"/>
        <end position="138"/>
    </location>
</feature>
<dbReference type="GO" id="GO:0009116">
    <property type="term" value="P:nucleoside metabolic process"/>
    <property type="evidence" value="ECO:0007669"/>
    <property type="project" value="InterPro"/>
</dbReference>
<dbReference type="InParanoid" id="A0A7C8IGJ9"/>
<comment type="similarity">
    <text evidence="1">Belongs to the protein kinase superfamily. CAMK Ser/Thr protein kinase family. CHEK2 subfamily.</text>
</comment>
<proteinExistence type="inferred from homology"/>
<evidence type="ECO:0000259" key="7">
    <source>
        <dbReference type="PROSITE" id="PS50011"/>
    </source>
</evidence>
<dbReference type="InterPro" id="IPR025662">
    <property type="entry name" value="Sigma_54_int_dom_ATP-bd_1"/>
</dbReference>
<feature type="domain" description="FHA" evidence="6">
    <location>
        <begin position="1507"/>
        <end position="1559"/>
    </location>
</feature>
<dbReference type="InterPro" id="IPR003593">
    <property type="entry name" value="AAA+_ATPase"/>
</dbReference>
<dbReference type="Gene3D" id="3.40.50.1580">
    <property type="entry name" value="Nucleoside phosphorylase domain"/>
    <property type="match status" value="1"/>
</dbReference>
<dbReference type="Gene3D" id="2.60.200.20">
    <property type="match status" value="1"/>
</dbReference>
<dbReference type="PANTHER" id="PTHR24347">
    <property type="entry name" value="SERINE/THREONINE-PROTEIN KINASE"/>
    <property type="match status" value="1"/>
</dbReference>
<dbReference type="FunFam" id="1.10.510.10:FF:001380">
    <property type="entry name" value="Checkpoint kinase 2-like protein"/>
    <property type="match status" value="1"/>
</dbReference>
<gene>
    <name evidence="8" type="ORF">GQX73_g10441</name>
</gene>
<feature type="domain" description="Protein kinase" evidence="7">
    <location>
        <begin position="1599"/>
        <end position="1864"/>
    </location>
</feature>
<reference evidence="8 9" key="1">
    <citation type="submission" date="2019-12" db="EMBL/GenBank/DDBJ databases">
        <title>Draft genome sequence of the ascomycete Xylaria multiplex DSM 110363.</title>
        <authorList>
            <person name="Buettner E."/>
            <person name="Kellner H."/>
        </authorList>
    </citation>
    <scope>NUCLEOTIDE SEQUENCE [LARGE SCALE GENOMIC DNA]</scope>
    <source>
        <strain evidence="8 9">DSM 110363</strain>
    </source>
</reference>
<evidence type="ECO:0000256" key="1">
    <source>
        <dbReference type="ARBA" id="ARBA00005575"/>
    </source>
</evidence>
<feature type="region of interest" description="Disordered" evidence="5">
    <location>
        <begin position="244"/>
        <end position="307"/>
    </location>
</feature>
<dbReference type="PROSITE" id="PS00675">
    <property type="entry name" value="SIGMA54_INTERACT_1"/>
    <property type="match status" value="1"/>
</dbReference>
<dbReference type="InterPro" id="IPR008984">
    <property type="entry name" value="SMAD_FHA_dom_sf"/>
</dbReference>
<keyword evidence="2 4" id="KW-0547">Nucleotide-binding</keyword>
<dbReference type="SUPFAM" id="SSF53167">
    <property type="entry name" value="Purine and uridine phosphorylases"/>
    <property type="match status" value="1"/>
</dbReference>
<dbReference type="SMART" id="SM00220">
    <property type="entry name" value="S_TKc"/>
    <property type="match status" value="1"/>
</dbReference>
<dbReference type="PROSITE" id="PS00108">
    <property type="entry name" value="PROTEIN_KINASE_ST"/>
    <property type="match status" value="1"/>
</dbReference>
<dbReference type="PROSITE" id="PS50006">
    <property type="entry name" value="FHA_DOMAIN"/>
    <property type="match status" value="1"/>
</dbReference>
<dbReference type="CDD" id="cd05117">
    <property type="entry name" value="STKc_CAMK"/>
    <property type="match status" value="1"/>
</dbReference>
<dbReference type="SUPFAM" id="SSF52540">
    <property type="entry name" value="P-loop containing nucleoside triphosphate hydrolases"/>
    <property type="match status" value="2"/>
</dbReference>
<evidence type="ECO:0000256" key="5">
    <source>
        <dbReference type="SAM" id="MobiDB-lite"/>
    </source>
</evidence>
<feature type="region of interest" description="Disordered" evidence="5">
    <location>
        <begin position="1401"/>
        <end position="1455"/>
    </location>
</feature>